<accession>A0A059KSE5</accession>
<gene>
    <name evidence="4" type="ORF">X805_03620</name>
</gene>
<organism evidence="4 5">
    <name type="scientific">Sphaerotilus natans subsp. natans DSM 6575</name>
    <dbReference type="NCBI Taxonomy" id="1286631"/>
    <lineage>
        <taxon>Bacteria</taxon>
        <taxon>Pseudomonadati</taxon>
        <taxon>Pseudomonadota</taxon>
        <taxon>Betaproteobacteria</taxon>
        <taxon>Burkholderiales</taxon>
        <taxon>Sphaerotilaceae</taxon>
        <taxon>Sphaerotilus</taxon>
    </lineage>
</organism>
<evidence type="ECO:0000256" key="3">
    <source>
        <dbReference type="SAM" id="SignalP"/>
    </source>
</evidence>
<sequence length="196" mass="20855">MIRASCLRPRLAALTLAGLTALTFLPNAVAQERPVYRCPGNLYTDQITPKEAAERGCRTLDGAPVTVVQGAAPRRAAPAAGEGAGRVSAPAATASGGAPSSGSARPAGAPDMRVDPAQQRARDSDARRILESELAREESALAVLRKDYNNGEPERRGDERNFARYQERVAEMKAAIARKEADVAAIRRELSKLPNP</sequence>
<dbReference type="AlphaFoldDB" id="A0A059KSE5"/>
<dbReference type="eggNOG" id="ENOG5032QZV">
    <property type="taxonomic scope" value="Bacteria"/>
</dbReference>
<feature type="chain" id="PRO_5001576191" description="DUF4124 domain-containing protein" evidence="3">
    <location>
        <begin position="31"/>
        <end position="196"/>
    </location>
</feature>
<dbReference type="Proteomes" id="UP000026714">
    <property type="component" value="Unassembled WGS sequence"/>
</dbReference>
<dbReference type="RefSeq" id="WP_037477528.1">
    <property type="nucleotide sequence ID" value="NZ_AZRA01000007.1"/>
</dbReference>
<evidence type="ECO:0000313" key="4">
    <source>
        <dbReference type="EMBL" id="KDB54139.1"/>
    </source>
</evidence>
<feature type="compositionally biased region" description="Low complexity" evidence="2">
    <location>
        <begin position="74"/>
        <end position="110"/>
    </location>
</feature>
<comment type="caution">
    <text evidence="4">The sequence shown here is derived from an EMBL/GenBank/DDBJ whole genome shotgun (WGS) entry which is preliminary data.</text>
</comment>
<keyword evidence="3" id="KW-0732">Signal</keyword>
<reference evidence="4 5" key="1">
    <citation type="journal article" date="2014" name="FEMS Microbiol. Ecol.">
        <title>Sphaerotilus natans encrusted with nanoball-shaped Fe(III) oxide minerals formed by nitrate-reducing mixotrophic Fe(II) oxidation.</title>
        <authorList>
            <person name="Park S."/>
            <person name="Kim D.H."/>
            <person name="Lee J.H."/>
            <person name="Hur H.G."/>
        </authorList>
    </citation>
    <scope>NUCLEOTIDE SEQUENCE [LARGE SCALE GENOMIC DNA]</scope>
    <source>
        <strain evidence="4 5">DSM 6575</strain>
    </source>
</reference>
<feature type="coiled-coil region" evidence="1">
    <location>
        <begin position="127"/>
        <end position="189"/>
    </location>
</feature>
<keyword evidence="1" id="KW-0175">Coiled coil</keyword>
<proteinExistence type="predicted"/>
<name>A0A059KSE5_9BURK</name>
<dbReference type="PATRIC" id="fig|1286631.3.peg.356"/>
<dbReference type="EMBL" id="AZRA01000007">
    <property type="protein sequence ID" value="KDB54139.1"/>
    <property type="molecule type" value="Genomic_DNA"/>
</dbReference>
<feature type="region of interest" description="Disordered" evidence="2">
    <location>
        <begin position="74"/>
        <end position="125"/>
    </location>
</feature>
<evidence type="ECO:0000256" key="1">
    <source>
        <dbReference type="SAM" id="Coils"/>
    </source>
</evidence>
<evidence type="ECO:0008006" key="6">
    <source>
        <dbReference type="Google" id="ProtNLM"/>
    </source>
</evidence>
<evidence type="ECO:0000256" key="2">
    <source>
        <dbReference type="SAM" id="MobiDB-lite"/>
    </source>
</evidence>
<protein>
    <recommendedName>
        <fullName evidence="6">DUF4124 domain-containing protein</fullName>
    </recommendedName>
</protein>
<evidence type="ECO:0000313" key="5">
    <source>
        <dbReference type="Proteomes" id="UP000026714"/>
    </source>
</evidence>
<feature type="signal peptide" evidence="3">
    <location>
        <begin position="1"/>
        <end position="30"/>
    </location>
</feature>
<dbReference type="STRING" id="34103.SAMN05421778_10439"/>
<keyword evidence="5" id="KW-1185">Reference proteome</keyword>